<evidence type="ECO:0000256" key="15">
    <source>
        <dbReference type="SAM" id="Phobius"/>
    </source>
</evidence>
<keyword evidence="10" id="KW-0406">Ion transport</keyword>
<feature type="domain" description="FAD-binding FR-type" evidence="16">
    <location>
        <begin position="389"/>
        <end position="519"/>
    </location>
</feature>
<evidence type="ECO:0000256" key="2">
    <source>
        <dbReference type="ARBA" id="ARBA00006278"/>
    </source>
</evidence>
<dbReference type="PROSITE" id="PS51384">
    <property type="entry name" value="FAD_FR"/>
    <property type="match status" value="1"/>
</dbReference>
<evidence type="ECO:0000256" key="7">
    <source>
        <dbReference type="ARBA" id="ARBA00022982"/>
    </source>
</evidence>
<dbReference type="InterPro" id="IPR017927">
    <property type="entry name" value="FAD-bd_FR_type"/>
</dbReference>
<dbReference type="GO" id="GO:0005886">
    <property type="term" value="C:plasma membrane"/>
    <property type="evidence" value="ECO:0007669"/>
    <property type="project" value="UniProtKB-SubCell"/>
</dbReference>
<dbReference type="Pfam" id="PF01794">
    <property type="entry name" value="Ferric_reduct"/>
    <property type="match status" value="1"/>
</dbReference>
<evidence type="ECO:0000256" key="3">
    <source>
        <dbReference type="ARBA" id="ARBA00012668"/>
    </source>
</evidence>
<feature type="transmembrane region" description="Helical" evidence="15">
    <location>
        <begin position="161"/>
        <end position="187"/>
    </location>
</feature>
<evidence type="ECO:0000256" key="5">
    <source>
        <dbReference type="ARBA" id="ARBA00022475"/>
    </source>
</evidence>
<dbReference type="InterPro" id="IPR017938">
    <property type="entry name" value="Riboflavin_synthase-like_b-brl"/>
</dbReference>
<dbReference type="InterPro" id="IPR013130">
    <property type="entry name" value="Fe3_Rdtase_TM_dom"/>
</dbReference>
<dbReference type="KEGG" id="ksn:43588163"/>
<dbReference type="PANTHER" id="PTHR32361:SF9">
    <property type="entry name" value="FERRIC REDUCTASE TRANSMEMBRANE COMPONENT 3-RELATED"/>
    <property type="match status" value="1"/>
</dbReference>
<dbReference type="GO" id="GO:0015677">
    <property type="term" value="P:copper ion import"/>
    <property type="evidence" value="ECO:0007669"/>
    <property type="project" value="TreeGrafter"/>
</dbReference>
<protein>
    <recommendedName>
        <fullName evidence="3">ferric-chelate reductase (NADPH)</fullName>
        <ecNumber evidence="3">1.16.1.9</ecNumber>
    </recommendedName>
</protein>
<feature type="transmembrane region" description="Helical" evidence="15">
    <location>
        <begin position="207"/>
        <end position="225"/>
    </location>
</feature>
<dbReference type="Pfam" id="PF08030">
    <property type="entry name" value="NAD_binding_6"/>
    <property type="match status" value="1"/>
</dbReference>
<dbReference type="EMBL" id="CP144057">
    <property type="protein sequence ID" value="WWD19765.1"/>
    <property type="molecule type" value="Genomic_DNA"/>
</dbReference>
<dbReference type="GO" id="GO:0006879">
    <property type="term" value="P:intracellular iron ion homeostasis"/>
    <property type="evidence" value="ECO:0007669"/>
    <property type="project" value="TreeGrafter"/>
</dbReference>
<evidence type="ECO:0000256" key="11">
    <source>
        <dbReference type="ARBA" id="ARBA00023136"/>
    </source>
</evidence>
<dbReference type="GO" id="GO:0052851">
    <property type="term" value="F:ferric-chelate reductase (NADPH) activity"/>
    <property type="evidence" value="ECO:0007669"/>
    <property type="project" value="UniProtKB-EC"/>
</dbReference>
<comment type="catalytic activity">
    <reaction evidence="13">
        <text>2 a Fe(II)-siderophore + NADP(+) + H(+) = 2 a Fe(III)-siderophore + NADPH</text>
        <dbReference type="Rhea" id="RHEA:28795"/>
        <dbReference type="Rhea" id="RHEA-COMP:11342"/>
        <dbReference type="Rhea" id="RHEA-COMP:11344"/>
        <dbReference type="ChEBI" id="CHEBI:15378"/>
        <dbReference type="ChEBI" id="CHEBI:29033"/>
        <dbReference type="ChEBI" id="CHEBI:29034"/>
        <dbReference type="ChEBI" id="CHEBI:57783"/>
        <dbReference type="ChEBI" id="CHEBI:58349"/>
        <dbReference type="EC" id="1.16.1.9"/>
    </reaction>
</comment>
<evidence type="ECO:0000256" key="14">
    <source>
        <dbReference type="SAM" id="MobiDB-lite"/>
    </source>
</evidence>
<evidence type="ECO:0000256" key="13">
    <source>
        <dbReference type="ARBA" id="ARBA00048483"/>
    </source>
</evidence>
<accession>A0AAJ8MXM5</accession>
<reference evidence="17" key="2">
    <citation type="submission" date="2024-01" db="EMBL/GenBank/DDBJ databases">
        <title>Comparative genomics of Cryptococcus and Kwoniella reveals pathogenesis evolution and contrasting modes of karyotype evolution via chromosome fusion or intercentromeric recombination.</title>
        <authorList>
            <person name="Coelho M.A."/>
            <person name="David-Palma M."/>
            <person name="Shea T."/>
            <person name="Bowers K."/>
            <person name="McGinley-Smith S."/>
            <person name="Mohammad A.W."/>
            <person name="Gnirke A."/>
            <person name="Yurkov A.M."/>
            <person name="Nowrousian M."/>
            <person name="Sun S."/>
            <person name="Cuomo C.A."/>
            <person name="Heitman J."/>
        </authorList>
    </citation>
    <scope>NUCLEOTIDE SEQUENCE</scope>
    <source>
        <strain evidence="17">CBS 12478</strain>
    </source>
</reference>
<evidence type="ECO:0000256" key="1">
    <source>
        <dbReference type="ARBA" id="ARBA00004651"/>
    </source>
</evidence>
<keyword evidence="4" id="KW-0813">Transport</keyword>
<evidence type="ECO:0000256" key="12">
    <source>
        <dbReference type="ARBA" id="ARBA00023180"/>
    </source>
</evidence>
<evidence type="ECO:0000256" key="6">
    <source>
        <dbReference type="ARBA" id="ARBA00022692"/>
    </source>
</evidence>
<feature type="region of interest" description="Disordered" evidence="14">
    <location>
        <begin position="607"/>
        <end position="643"/>
    </location>
</feature>
<feature type="region of interest" description="Disordered" evidence="14">
    <location>
        <begin position="727"/>
        <end position="778"/>
    </location>
</feature>
<dbReference type="InterPro" id="IPR013121">
    <property type="entry name" value="Fe_red_NAD-bd_6"/>
</dbReference>
<evidence type="ECO:0000256" key="10">
    <source>
        <dbReference type="ARBA" id="ARBA00023065"/>
    </source>
</evidence>
<keyword evidence="8 15" id="KW-1133">Transmembrane helix</keyword>
<keyword evidence="7" id="KW-0249">Electron transport</keyword>
<dbReference type="InterPro" id="IPR039261">
    <property type="entry name" value="FNR_nucleotide-bd"/>
</dbReference>
<keyword evidence="11 15" id="KW-0472">Membrane</keyword>
<keyword evidence="12" id="KW-0325">Glycoprotein</keyword>
<evidence type="ECO:0000256" key="9">
    <source>
        <dbReference type="ARBA" id="ARBA00023002"/>
    </source>
</evidence>
<evidence type="ECO:0000256" key="4">
    <source>
        <dbReference type="ARBA" id="ARBA00022448"/>
    </source>
</evidence>
<dbReference type="EC" id="1.16.1.9" evidence="3"/>
<dbReference type="InterPro" id="IPR051410">
    <property type="entry name" value="Ferric/Cupric_Reductase"/>
</dbReference>
<proteinExistence type="inferred from homology"/>
<comment type="subcellular location">
    <subcellularLocation>
        <location evidence="1">Cell membrane</location>
        <topology evidence="1">Multi-pass membrane protein</topology>
    </subcellularLocation>
</comment>
<dbReference type="GeneID" id="43588163"/>
<feature type="compositionally biased region" description="Polar residues" evidence="14">
    <location>
        <begin position="734"/>
        <end position="771"/>
    </location>
</feature>
<dbReference type="Pfam" id="PF08022">
    <property type="entry name" value="FAD_binding_8"/>
    <property type="match status" value="1"/>
</dbReference>
<comment type="similarity">
    <text evidence="2">Belongs to the ferric reductase (FRE) family.</text>
</comment>
<feature type="region of interest" description="Disordered" evidence="14">
    <location>
        <begin position="313"/>
        <end position="332"/>
    </location>
</feature>
<dbReference type="CDD" id="cd06186">
    <property type="entry name" value="NOX_Duox_like_FAD_NADP"/>
    <property type="match status" value="1"/>
</dbReference>
<gene>
    <name evidence="17" type="ORF">CI109_104229</name>
</gene>
<keyword evidence="9" id="KW-0560">Oxidoreductase</keyword>
<evidence type="ECO:0000259" key="16">
    <source>
        <dbReference type="PROSITE" id="PS51384"/>
    </source>
</evidence>
<dbReference type="GO" id="GO:0006826">
    <property type="term" value="P:iron ion transport"/>
    <property type="evidence" value="ECO:0007669"/>
    <property type="project" value="TreeGrafter"/>
</dbReference>
<keyword evidence="5" id="KW-1003">Cell membrane</keyword>
<reference evidence="17" key="1">
    <citation type="submission" date="2017-08" db="EMBL/GenBank/DDBJ databases">
        <authorList>
            <person name="Cuomo C."/>
            <person name="Billmyre B."/>
            <person name="Heitman J."/>
        </authorList>
    </citation>
    <scope>NUCLEOTIDE SEQUENCE</scope>
    <source>
        <strain evidence="17">CBS 12478</strain>
    </source>
</reference>
<keyword evidence="18" id="KW-1185">Reference proteome</keyword>
<dbReference type="Proteomes" id="UP000322225">
    <property type="component" value="Chromosome 7"/>
</dbReference>
<dbReference type="SUPFAM" id="SSF63380">
    <property type="entry name" value="Riboflavin synthase domain-like"/>
    <property type="match status" value="1"/>
</dbReference>
<evidence type="ECO:0000313" key="18">
    <source>
        <dbReference type="Proteomes" id="UP000322225"/>
    </source>
</evidence>
<dbReference type="InterPro" id="IPR013112">
    <property type="entry name" value="FAD-bd_8"/>
</dbReference>
<sequence>MTVVGATTAVIATTAYVPPYKYVTSNAAAPQVTGSVTSALPVSLCFVDYADGPQINPTISSTSSDSDYAAAYLVAHRLSKWGMRRRPVGRRKAGGARGRALPSNSLLVVIAIIVIVSCVLALLGADYIRPSSSILDFSSSFRKRYVAYTINKAFWTSGSRFGYMAFALIPLVILFALKAPPFAVFAIRPFTHLFADKLALFHRASAWLVWGFTTIHVVLWTIQLFQDQRNGRAVWFLLWTSPRLIFGVIAYAAMTAVMALSLKSIRQRGYEINGLFGKRKNAPLVAGKPYRDNSYGMQDIKRNNHSLYDPVYSDKTLPRPPAEPTSEALDFGRRSEYGYDEGSLQPLGSYESRYNDPQFQPLNDPHLRQQSIVSIPPAPAAALPPPLTPVPIPVGYAQAQLLPSRTIRLTINVARPFQWSPGQSVLLFLPDLSKFQSHPFTITNTDPTEIVLLVKARKGLTRRLFNLVRARSLAAVGITSQKDKRVSMGAMRAGETGVQVPPIFIRAWVDGPMGSAGRVRWQNHSSVMVVCGGSGVSFGVAVCEHVCRLINQRAGRIQRIRFCWVVREYAEIAWVAGQLRRCQEMVPANQLQIDIFVTNANKIRDEFAPPQPGFARGGHTRRGSSDSVTSEMSMDSPIDADDSIDGHLSANYADVIDLTNYEDEEDVNDPAEHHLSETLQQQGKVRRAKSRRETKTKSRMVKSPTYPPTRLQSTYQDEAEAQYVAAARGEHNPRSSYFSTQGGGERSSSNLAVDHSPSNSLYMPQSQPMLTSDSDRRQSYRSYADSTYALYDPFGGGGSGRSIAPSPSPSMFFDDTQSIGGDSAREILSRTSRTQSMVLLEDAGSDPTGDAGLWIDEADYAAMTCGPVTLNTVVRNLVSKHISPARIRRGDKRGQIAIYSEDYEA</sequence>
<feature type="region of interest" description="Disordered" evidence="14">
    <location>
        <begin position="664"/>
        <end position="715"/>
    </location>
</feature>
<organism evidence="17 18">
    <name type="scientific">Kwoniella shandongensis</name>
    <dbReference type="NCBI Taxonomy" id="1734106"/>
    <lineage>
        <taxon>Eukaryota</taxon>
        <taxon>Fungi</taxon>
        <taxon>Dikarya</taxon>
        <taxon>Basidiomycota</taxon>
        <taxon>Agaricomycotina</taxon>
        <taxon>Tremellomycetes</taxon>
        <taxon>Tremellales</taxon>
        <taxon>Cryptococcaceae</taxon>
        <taxon>Kwoniella</taxon>
    </lineage>
</organism>
<name>A0AAJ8MXM5_9TREE</name>
<feature type="transmembrane region" description="Helical" evidence="15">
    <location>
        <begin position="106"/>
        <end position="128"/>
    </location>
</feature>
<evidence type="ECO:0000313" key="17">
    <source>
        <dbReference type="EMBL" id="WWD19765.1"/>
    </source>
</evidence>
<evidence type="ECO:0000256" key="8">
    <source>
        <dbReference type="ARBA" id="ARBA00022989"/>
    </source>
</evidence>
<dbReference type="AlphaFoldDB" id="A0AAJ8MXM5"/>
<keyword evidence="6 15" id="KW-0812">Transmembrane</keyword>
<dbReference type="RefSeq" id="XP_065823524.1">
    <property type="nucleotide sequence ID" value="XM_065967452.1"/>
</dbReference>
<dbReference type="Gene3D" id="3.40.50.80">
    <property type="entry name" value="Nucleotide-binding domain of ferredoxin-NADP reductase (FNR) module"/>
    <property type="match status" value="1"/>
</dbReference>
<dbReference type="PANTHER" id="PTHR32361">
    <property type="entry name" value="FERRIC/CUPRIC REDUCTASE TRANSMEMBRANE COMPONENT"/>
    <property type="match status" value="1"/>
</dbReference>